<dbReference type="Proteomes" id="UP000594892">
    <property type="component" value="Chromosome 2"/>
</dbReference>
<protein>
    <submittedName>
        <fullName evidence="3">Aminotransferase class V-fold PLP-dependent enzyme</fullName>
    </submittedName>
</protein>
<dbReference type="Proteomes" id="UP001056386">
    <property type="component" value="Chromosome 1"/>
</dbReference>
<accession>A0AAP9Y4V3</accession>
<gene>
    <name evidence="3" type="ORF">I6H06_13875</name>
    <name evidence="4" type="ORF">NFI99_22045</name>
</gene>
<dbReference type="InterPro" id="IPR015421">
    <property type="entry name" value="PyrdxlP-dep_Trfase_major"/>
</dbReference>
<dbReference type="SUPFAM" id="SSF53383">
    <property type="entry name" value="PLP-dependent transferases"/>
    <property type="match status" value="1"/>
</dbReference>
<dbReference type="Gene3D" id="3.40.640.10">
    <property type="entry name" value="Type I PLP-dependent aspartate aminotransferase-like (Major domain)"/>
    <property type="match status" value="1"/>
</dbReference>
<keyword evidence="6" id="KW-1185">Reference proteome</keyword>
<dbReference type="GeneID" id="45698176"/>
<dbReference type="RefSeq" id="WP_035983864.1">
    <property type="nucleotide sequence ID" value="NZ_CP021074.1"/>
</dbReference>
<keyword evidence="3" id="KW-0808">Transferase</keyword>
<name>A0AAP9Y4V3_BURGL</name>
<reference evidence="4" key="2">
    <citation type="submission" date="2022-06" db="EMBL/GenBank/DDBJ databases">
        <title>Draft genome sequence of Burkholderia glumae strain GR20004 isolated from rice panicle showing bacterial panicle blight.</title>
        <authorList>
            <person name="Choi S.Y."/>
            <person name="Lee Y.H."/>
        </authorList>
    </citation>
    <scope>NUCLEOTIDE SEQUENCE</scope>
    <source>
        <strain evidence="4">GR20004</strain>
    </source>
</reference>
<dbReference type="GO" id="GO:0008483">
    <property type="term" value="F:transaminase activity"/>
    <property type="evidence" value="ECO:0007669"/>
    <property type="project" value="UniProtKB-KW"/>
</dbReference>
<dbReference type="EMBL" id="CP099587">
    <property type="protein sequence ID" value="USS47513.1"/>
    <property type="molecule type" value="Genomic_DNA"/>
</dbReference>
<dbReference type="AlphaFoldDB" id="A0AAP9Y4V3"/>
<dbReference type="InterPro" id="IPR000192">
    <property type="entry name" value="Aminotrans_V_dom"/>
</dbReference>
<dbReference type="PANTHER" id="PTHR43586:SF15">
    <property type="entry name" value="BLR3095 PROTEIN"/>
    <property type="match status" value="1"/>
</dbReference>
<dbReference type="Pfam" id="PF00266">
    <property type="entry name" value="Aminotran_5"/>
    <property type="match status" value="1"/>
</dbReference>
<evidence type="ECO:0000313" key="5">
    <source>
        <dbReference type="Proteomes" id="UP000594892"/>
    </source>
</evidence>
<dbReference type="EMBL" id="CP065601">
    <property type="protein sequence ID" value="QPQ93347.1"/>
    <property type="molecule type" value="Genomic_DNA"/>
</dbReference>
<keyword evidence="1" id="KW-0663">Pyridoxal phosphate</keyword>
<dbReference type="Gene3D" id="3.90.1150.10">
    <property type="entry name" value="Aspartate Aminotransferase, domain 1"/>
    <property type="match status" value="1"/>
</dbReference>
<evidence type="ECO:0000313" key="4">
    <source>
        <dbReference type="EMBL" id="USS47513.1"/>
    </source>
</evidence>
<sequence>MLQRFDVAGIRRLFPIADQTLYFDSARHTPLAVPVRRALERFLAESEAHAGPKSVWLDRGERVREKMAKLIGARPEEVAFTKNTSDGLNIAANAIPFCEGDEILLNNADHPNIGSIFRYRGRGGVNMRSVDRLRTSEDLDTLVGAIGPRVKAVVLSHVAFDSGFRSDIEMIGQQCAETGAYWVVDGIQSVGVLPFDVDRSRISLAAFGCNKGLLTPPGLGVMYCRSGQPQLQPLYAPATCAEGDGKREGDRDDAKRFEYGLANLPALHALDAALDLITDIGVADIAEHVLDLGEYLSDRMAELRVGVLAGGPRARRSHICLLDLPGPGWQTYLAENRVRFSMERDGVRIAFAMFNTRQDVDQLVELIRDRLHATGDYVRDGKRVEDTRAN</sequence>
<organism evidence="3 5">
    <name type="scientific">Burkholderia glumae</name>
    <name type="common">Pseudomonas glumae</name>
    <dbReference type="NCBI Taxonomy" id="337"/>
    <lineage>
        <taxon>Bacteria</taxon>
        <taxon>Pseudomonadati</taxon>
        <taxon>Pseudomonadota</taxon>
        <taxon>Betaproteobacteria</taxon>
        <taxon>Burkholderiales</taxon>
        <taxon>Burkholderiaceae</taxon>
        <taxon>Burkholderia</taxon>
    </lineage>
</organism>
<feature type="domain" description="Aminotransferase class V" evidence="2">
    <location>
        <begin position="22"/>
        <end position="336"/>
    </location>
</feature>
<dbReference type="InterPro" id="IPR015422">
    <property type="entry name" value="PyrdxlP-dep_Trfase_small"/>
</dbReference>
<keyword evidence="3" id="KW-0032">Aminotransferase</keyword>
<dbReference type="PANTHER" id="PTHR43586">
    <property type="entry name" value="CYSTEINE DESULFURASE"/>
    <property type="match status" value="1"/>
</dbReference>
<dbReference type="InterPro" id="IPR015424">
    <property type="entry name" value="PyrdxlP-dep_Trfase"/>
</dbReference>
<reference evidence="3 5" key="1">
    <citation type="submission" date="2020-12" db="EMBL/GenBank/DDBJ databases">
        <title>FDA dAtabase for Regulatory Grade micrObial Sequences (FDA-ARGOS): Supporting development and validation of Infectious Disease Dx tests.</title>
        <authorList>
            <person name="Minogue T."/>
            <person name="Wolcott M."/>
            <person name="Wasieloski L."/>
            <person name="Aguilar W."/>
            <person name="Moore D."/>
            <person name="Jaissle J."/>
            <person name="Tallon L."/>
            <person name="Sadzewicz L."/>
            <person name="Zhao X."/>
            <person name="Boylan J."/>
            <person name="Ott S."/>
            <person name="Bowen H."/>
            <person name="Vavikolanu K."/>
            <person name="Mehta A."/>
            <person name="Aluvathingal J."/>
            <person name="Nadendla S."/>
            <person name="Yan Y."/>
            <person name="Sichtig H."/>
        </authorList>
    </citation>
    <scope>NUCLEOTIDE SEQUENCE [LARGE SCALE GENOMIC DNA]</scope>
    <source>
        <strain evidence="3 5">FDAARGOS_949</strain>
    </source>
</reference>
<evidence type="ECO:0000259" key="2">
    <source>
        <dbReference type="Pfam" id="PF00266"/>
    </source>
</evidence>
<evidence type="ECO:0000313" key="6">
    <source>
        <dbReference type="Proteomes" id="UP001056386"/>
    </source>
</evidence>
<evidence type="ECO:0000313" key="3">
    <source>
        <dbReference type="EMBL" id="QPQ93347.1"/>
    </source>
</evidence>
<evidence type="ECO:0000256" key="1">
    <source>
        <dbReference type="ARBA" id="ARBA00022898"/>
    </source>
</evidence>
<proteinExistence type="predicted"/>